<dbReference type="Pfam" id="PF03734">
    <property type="entry name" value="YkuD"/>
    <property type="match status" value="1"/>
</dbReference>
<dbReference type="UniPathway" id="UPA00219"/>
<dbReference type="Proteomes" id="UP000238823">
    <property type="component" value="Unassembled WGS sequence"/>
</dbReference>
<sequence length="314" mass="34593">MSPTPWLEKGYYLSLGETIRDGSRSYWRTARGGVVEKGSAHGVDPKDYQGAELTRSMSFPVGFVMVKNGTKLLRLGDDDKLHATGKNLEKRTFLDLGEEVQIGGQTYFSVIPYVPPAEGAAEGADAETDGGEPAVAPTPEAEADSLFVKADVMRLAELQPIPKGLDPWDRWIDVDITKQMLVAYEGSRPVYVTLVSTGKRGTDEEPFETPVGRYRIRSKQITSNMDGTTATDGNYAIQDVPWVMYFEGSYALHGAFWHQSFGSVRSHGCVNLGPSDARWLFLWSTPFVPDHWHGVTASDDNPGTTIVIRRSEPS</sequence>
<evidence type="ECO:0000256" key="3">
    <source>
        <dbReference type="ARBA" id="ARBA00022679"/>
    </source>
</evidence>
<dbReference type="InterPro" id="IPR050979">
    <property type="entry name" value="LD-transpeptidase"/>
</dbReference>
<evidence type="ECO:0000259" key="8">
    <source>
        <dbReference type="PROSITE" id="PS52029"/>
    </source>
</evidence>
<keyword evidence="4 7" id="KW-0133">Cell shape</keyword>
<comment type="similarity">
    <text evidence="2">Belongs to the YkuD family.</text>
</comment>
<dbReference type="PANTHER" id="PTHR30582:SF2">
    <property type="entry name" value="L,D-TRANSPEPTIDASE YCIB-RELATED"/>
    <property type="match status" value="1"/>
</dbReference>
<organism evidence="9 10">
    <name type="scientific">Enhygromyxa salina</name>
    <dbReference type="NCBI Taxonomy" id="215803"/>
    <lineage>
        <taxon>Bacteria</taxon>
        <taxon>Pseudomonadati</taxon>
        <taxon>Myxococcota</taxon>
        <taxon>Polyangia</taxon>
        <taxon>Nannocystales</taxon>
        <taxon>Nannocystaceae</taxon>
        <taxon>Enhygromyxa</taxon>
    </lineage>
</organism>
<dbReference type="InterPro" id="IPR038063">
    <property type="entry name" value="Transpep_catalytic_dom"/>
</dbReference>
<evidence type="ECO:0000313" key="10">
    <source>
        <dbReference type="Proteomes" id="UP000238823"/>
    </source>
</evidence>
<dbReference type="SUPFAM" id="SSF141523">
    <property type="entry name" value="L,D-transpeptidase catalytic domain-like"/>
    <property type="match status" value="1"/>
</dbReference>
<evidence type="ECO:0000256" key="2">
    <source>
        <dbReference type="ARBA" id="ARBA00005992"/>
    </source>
</evidence>
<gene>
    <name evidence="9" type="ORF">ENSA7_06060</name>
</gene>
<dbReference type="PANTHER" id="PTHR30582">
    <property type="entry name" value="L,D-TRANSPEPTIDASE"/>
    <property type="match status" value="1"/>
</dbReference>
<dbReference type="AlphaFoldDB" id="A0A2S9YWX6"/>
<reference evidence="9 10" key="1">
    <citation type="submission" date="2018-03" db="EMBL/GenBank/DDBJ databases">
        <title>Draft Genome Sequences of the Obligatory Marine Myxobacteria Enhygromyxa salina SWB007.</title>
        <authorList>
            <person name="Poehlein A."/>
            <person name="Moghaddam J.A."/>
            <person name="Harms H."/>
            <person name="Alanjari M."/>
            <person name="Koenig G.M."/>
            <person name="Daniel R."/>
            <person name="Schaeberle T.F."/>
        </authorList>
    </citation>
    <scope>NUCLEOTIDE SEQUENCE [LARGE SCALE GENOMIC DNA]</scope>
    <source>
        <strain evidence="9 10">SWB007</strain>
    </source>
</reference>
<evidence type="ECO:0000256" key="7">
    <source>
        <dbReference type="PROSITE-ProRule" id="PRU01373"/>
    </source>
</evidence>
<evidence type="ECO:0000313" key="9">
    <source>
        <dbReference type="EMBL" id="PRQ09552.1"/>
    </source>
</evidence>
<dbReference type="GO" id="GO:0005576">
    <property type="term" value="C:extracellular region"/>
    <property type="evidence" value="ECO:0007669"/>
    <property type="project" value="TreeGrafter"/>
</dbReference>
<accession>A0A2S9YWX6</accession>
<dbReference type="GO" id="GO:0008360">
    <property type="term" value="P:regulation of cell shape"/>
    <property type="evidence" value="ECO:0007669"/>
    <property type="project" value="UniProtKB-UniRule"/>
</dbReference>
<keyword evidence="5 7" id="KW-0573">Peptidoglycan synthesis</keyword>
<dbReference type="PROSITE" id="PS52029">
    <property type="entry name" value="LD_TPASE"/>
    <property type="match status" value="1"/>
</dbReference>
<keyword evidence="3" id="KW-0808">Transferase</keyword>
<evidence type="ECO:0000256" key="6">
    <source>
        <dbReference type="ARBA" id="ARBA00023316"/>
    </source>
</evidence>
<dbReference type="Gene3D" id="2.40.440.10">
    <property type="entry name" value="L,D-transpeptidase catalytic domain-like"/>
    <property type="match status" value="1"/>
</dbReference>
<feature type="active site" description="Nucleophile" evidence="7">
    <location>
        <position position="269"/>
    </location>
</feature>
<feature type="active site" description="Proton donor/acceptor" evidence="7">
    <location>
        <position position="253"/>
    </location>
</feature>
<feature type="domain" description="L,D-TPase catalytic" evidence="8">
    <location>
        <begin position="170"/>
        <end position="309"/>
    </location>
</feature>
<dbReference type="GO" id="GO:0071555">
    <property type="term" value="P:cell wall organization"/>
    <property type="evidence" value="ECO:0007669"/>
    <property type="project" value="UniProtKB-UniRule"/>
</dbReference>
<proteinExistence type="inferred from homology"/>
<dbReference type="EMBL" id="PVNL01000015">
    <property type="protein sequence ID" value="PRQ09552.1"/>
    <property type="molecule type" value="Genomic_DNA"/>
</dbReference>
<protein>
    <submittedName>
        <fullName evidence="9">L,D-transpeptidase catalytic domain</fullName>
    </submittedName>
</protein>
<evidence type="ECO:0000256" key="1">
    <source>
        <dbReference type="ARBA" id="ARBA00004752"/>
    </source>
</evidence>
<dbReference type="InterPro" id="IPR005490">
    <property type="entry name" value="LD_TPept_cat_dom"/>
</dbReference>
<dbReference type="CDD" id="cd16913">
    <property type="entry name" value="YkuD_like"/>
    <property type="match status" value="1"/>
</dbReference>
<evidence type="ECO:0000256" key="4">
    <source>
        <dbReference type="ARBA" id="ARBA00022960"/>
    </source>
</evidence>
<comment type="pathway">
    <text evidence="1 7">Cell wall biogenesis; peptidoglycan biosynthesis.</text>
</comment>
<keyword evidence="6 7" id="KW-0961">Cell wall biogenesis/degradation</keyword>
<dbReference type="GO" id="GO:0071972">
    <property type="term" value="F:peptidoglycan L,D-transpeptidase activity"/>
    <property type="evidence" value="ECO:0007669"/>
    <property type="project" value="TreeGrafter"/>
</dbReference>
<dbReference type="GO" id="GO:0016740">
    <property type="term" value="F:transferase activity"/>
    <property type="evidence" value="ECO:0007669"/>
    <property type="project" value="UniProtKB-KW"/>
</dbReference>
<evidence type="ECO:0000256" key="5">
    <source>
        <dbReference type="ARBA" id="ARBA00022984"/>
    </source>
</evidence>
<comment type="caution">
    <text evidence="9">The sequence shown here is derived from an EMBL/GenBank/DDBJ whole genome shotgun (WGS) entry which is preliminary data.</text>
</comment>
<dbReference type="GO" id="GO:0018104">
    <property type="term" value="P:peptidoglycan-protein cross-linking"/>
    <property type="evidence" value="ECO:0007669"/>
    <property type="project" value="TreeGrafter"/>
</dbReference>
<name>A0A2S9YWX6_9BACT</name>